<dbReference type="AlphaFoldDB" id="F0QXZ9"/>
<name>F0QXZ9_VULM7</name>
<dbReference type="KEGG" id="vmo:VMUT_2292"/>
<reference evidence="1 2" key="1">
    <citation type="journal article" date="2011" name="J. Bacteriol.">
        <title>Complete genome sequence of 'Vulcanisaeta moutnovskia' strain 768-28, a novel member of the hyperthermophilic crenarchaeal genus vulcanisaeta.</title>
        <authorList>
            <person name="Gumerov V.M."/>
            <person name="Mardanov A.V."/>
            <person name="Beletsky A.V."/>
            <person name="Prokofeva M.I."/>
            <person name="Bonch-Osmolovskaya E.A."/>
            <person name="Ravin N.V."/>
            <person name="Skryabin K.G."/>
        </authorList>
    </citation>
    <scope>NUCLEOTIDE SEQUENCE [LARGE SCALE GENOMIC DNA]</scope>
    <source>
        <strain evidence="1 2">768-28</strain>
    </source>
</reference>
<keyword evidence="2" id="KW-1185">Reference proteome</keyword>
<dbReference type="Proteomes" id="UP000007485">
    <property type="component" value="Chromosome"/>
</dbReference>
<organism evidence="1 2">
    <name type="scientific">Vulcanisaeta moutnovskia (strain 768-28)</name>
    <dbReference type="NCBI Taxonomy" id="985053"/>
    <lineage>
        <taxon>Archaea</taxon>
        <taxon>Thermoproteota</taxon>
        <taxon>Thermoprotei</taxon>
        <taxon>Thermoproteales</taxon>
        <taxon>Thermoproteaceae</taxon>
        <taxon>Vulcanisaeta</taxon>
    </lineage>
</organism>
<gene>
    <name evidence="1" type="ordered locus">VMUT_2292</name>
</gene>
<evidence type="ECO:0000313" key="2">
    <source>
        <dbReference type="Proteomes" id="UP000007485"/>
    </source>
</evidence>
<evidence type="ECO:0000313" key="1">
    <source>
        <dbReference type="EMBL" id="ADY02485.1"/>
    </source>
</evidence>
<sequence length="146" mass="16415">MERFLWTLIGNDSKDDVVTDLKICGDAARPYLDVVNGNDPGNTLSAALSYYQYVKLVRGELKVSRDYLIGIGDDPNDPGVTYSLIIENMTRALRAQDYVTAAFLADLAFITRSYALCLGNNDKDVCDWIKRAFTARVLIMRRTSNY</sequence>
<accession>F0QXZ9</accession>
<dbReference type="STRING" id="985053.VMUT_2292"/>
<dbReference type="EMBL" id="CP002529">
    <property type="protein sequence ID" value="ADY02485.1"/>
    <property type="molecule type" value="Genomic_DNA"/>
</dbReference>
<proteinExistence type="predicted"/>
<protein>
    <submittedName>
        <fullName evidence="1">Uncharacterized protein</fullName>
    </submittedName>
</protein>
<dbReference type="HOGENOM" id="CLU_1773307_0_0_2"/>
<dbReference type="eggNOG" id="arCOG13875">
    <property type="taxonomic scope" value="Archaea"/>
</dbReference>